<comment type="subcellular location">
    <subcellularLocation>
        <location evidence="1">Periplasm</location>
    </subcellularLocation>
</comment>
<dbReference type="Pfam" id="PF01568">
    <property type="entry name" value="Molydop_binding"/>
    <property type="match status" value="1"/>
</dbReference>
<sequence>MTSLSKGELRAELSRRAFLHYGAALGALGFAAPSLLVSGARAATAPDGEVLTGSHWGAFRAKVEGGRMVSIAPWEKDPAPSHQLSGVLDSVYSPTRIKFPMVRRAYLEKGPGADPESRGTGDFVRVSWDQAIELVAKELTRVEKTYGPAATFAGSYGWKSPGRLHNCQSLLRRMMNLKGSFVNASGDYSTGAAQIILPHVLGTLEVYEQQTVWPVVVDKTELMVFWGADPVLTNQISWVVADHGAYPGMKALKDKGTKVICIDPVRTGTAEFFGAEWIAPRPQTDVALMLGIAHTLVAEKLYDEKFLKTYTTGFDKFLPYLMGETDKTPKTAEWAAAITDVPADTIKDLAHRFAKNRTMLAAGWSLQRQQYGEQRHWMLVTLAAMLGQIGLPGGGFGFSYHYASGGAPSADAPVLTGITDGGKAKEGAAWLTESGAASIPVARVVDMLLNPGKEFDFNGAKAKYPDVKMAYWVGGNPFVHHQDRNRMVAAWKKLDTFVVQDFQWTPTARFADIVLPATTSYERNDIESVGDYAGSAIIAMKKVVDPVFESRNDYDIFAAIAGKLGKDKAFTEGKSEMDWIQSFYDAALVQAKAKNIPMPEFDAFWSGTGVVEFPVTSGKDFVRYAKFREDPLLEPLGTPSGRIEIYSKNIEKMGYDDCGPHPKWYEPAERLGGPTTKYKLHIAASHPKSRLHSQLCGTKLRETYAIAGHEPCWINPKDAAARGIGDGDVVRVFNDRGQILAGAKVTDAMRPGVIRVNEGGWYDPQEPGKPGTLCKYGDVNNLSMDVGTSRLGQGNCGHSIVGEVEKYAGPAVTVDVFTAPKPAV</sequence>
<evidence type="ECO:0000256" key="12">
    <source>
        <dbReference type="ARBA" id="ARBA00066451"/>
    </source>
</evidence>
<dbReference type="GO" id="GO:0043546">
    <property type="term" value="F:molybdopterin cofactor binding"/>
    <property type="evidence" value="ECO:0007669"/>
    <property type="project" value="InterPro"/>
</dbReference>
<feature type="binding site" evidence="14">
    <location>
        <position position="476"/>
    </location>
    <ligand>
        <name>Mo-bis(molybdopterin guanine dinucleotide)</name>
        <dbReference type="ChEBI" id="CHEBI:60539"/>
    </ligand>
</feature>
<feature type="binding site" evidence="14">
    <location>
        <position position="553"/>
    </location>
    <ligand>
        <name>Mo-bis(molybdopterin guanine dinucleotide)</name>
        <dbReference type="ChEBI" id="CHEBI:60539"/>
    </ligand>
</feature>
<dbReference type="GO" id="GO:0050626">
    <property type="term" value="F:trimethylamine-N-oxide reductase (cytochrome c) activity"/>
    <property type="evidence" value="ECO:0007669"/>
    <property type="project" value="UniProtKB-EC"/>
</dbReference>
<feature type="binding site" evidence="14">
    <location>
        <position position="480"/>
    </location>
    <ligand>
        <name>Mo-bis(molybdopterin guanine dinucleotide)</name>
        <dbReference type="ChEBI" id="CHEBI:60539"/>
    </ligand>
</feature>
<evidence type="ECO:0000256" key="3">
    <source>
        <dbReference type="ARBA" id="ARBA00011885"/>
    </source>
</evidence>
<evidence type="ECO:0000256" key="10">
    <source>
        <dbReference type="ARBA" id="ARBA00050606"/>
    </source>
</evidence>
<dbReference type="PROSITE" id="PS00490">
    <property type="entry name" value="MOLYBDOPTERIN_PROK_2"/>
    <property type="match status" value="1"/>
</dbReference>
<dbReference type="EMBL" id="QNRK01000010">
    <property type="protein sequence ID" value="RBP14128.1"/>
    <property type="molecule type" value="Genomic_DNA"/>
</dbReference>
<dbReference type="OrthoDB" id="9759518at2"/>
<dbReference type="InterPro" id="IPR050612">
    <property type="entry name" value="Prok_Mopterin_Oxidored"/>
</dbReference>
<dbReference type="InterPro" id="IPR009010">
    <property type="entry name" value="Asp_de-COase-like_dom_sf"/>
</dbReference>
<dbReference type="FunFam" id="3.40.228.10:FF:000003">
    <property type="entry name" value="Biotin sulfoxide reductase 2"/>
    <property type="match status" value="1"/>
</dbReference>
<gene>
    <name evidence="18" type="ORF">DFR50_110154</name>
</gene>
<evidence type="ECO:0000256" key="1">
    <source>
        <dbReference type="ARBA" id="ARBA00004418"/>
    </source>
</evidence>
<evidence type="ECO:0000256" key="2">
    <source>
        <dbReference type="ARBA" id="ARBA00010312"/>
    </source>
</evidence>
<evidence type="ECO:0000256" key="9">
    <source>
        <dbReference type="ARBA" id="ARBA00049407"/>
    </source>
</evidence>
<dbReference type="Gene3D" id="3.40.228.10">
    <property type="entry name" value="Dimethylsulfoxide Reductase, domain 2"/>
    <property type="match status" value="1"/>
</dbReference>
<evidence type="ECO:0000256" key="4">
    <source>
        <dbReference type="ARBA" id="ARBA00022505"/>
    </source>
</evidence>
<comment type="similarity">
    <text evidence="2">Belongs to the prokaryotic molybdopterin-containing oxidoreductase family.</text>
</comment>
<proteinExistence type="inferred from homology"/>
<dbReference type="InterPro" id="IPR006658">
    <property type="entry name" value="BisC"/>
</dbReference>
<accession>A0A366FHI9</accession>
<dbReference type="InterPro" id="IPR041954">
    <property type="entry name" value="CT_DMSOR/BSOR/TMAOR"/>
</dbReference>
<dbReference type="PROSITE" id="PS51318">
    <property type="entry name" value="TAT"/>
    <property type="match status" value="1"/>
</dbReference>
<dbReference type="PROSITE" id="PS00932">
    <property type="entry name" value="MOLYBDOPTERIN_PROK_3"/>
    <property type="match status" value="1"/>
</dbReference>
<dbReference type="Gene3D" id="2.40.40.20">
    <property type="match status" value="1"/>
</dbReference>
<dbReference type="Pfam" id="PF00384">
    <property type="entry name" value="Molybdopterin"/>
    <property type="match status" value="1"/>
</dbReference>
<evidence type="ECO:0000313" key="18">
    <source>
        <dbReference type="EMBL" id="RBP14128.1"/>
    </source>
</evidence>
<dbReference type="EC" id="1.7.2.3" evidence="3"/>
<dbReference type="InterPro" id="IPR041460">
    <property type="entry name" value="Molybdopterin_N"/>
</dbReference>
<keyword evidence="6" id="KW-0732">Signal</keyword>
<dbReference type="GO" id="GO:0030151">
    <property type="term" value="F:molybdenum ion binding"/>
    <property type="evidence" value="ECO:0007669"/>
    <property type="project" value="TreeGrafter"/>
</dbReference>
<reference evidence="18 19" key="1">
    <citation type="submission" date="2018-06" db="EMBL/GenBank/DDBJ databases">
        <title>Genomic Encyclopedia of Type Strains, Phase IV (KMG-IV): sequencing the most valuable type-strain genomes for metagenomic binning, comparative biology and taxonomic classification.</title>
        <authorList>
            <person name="Goeker M."/>
        </authorList>
    </citation>
    <scope>NUCLEOTIDE SEQUENCE [LARGE SCALE GENOMIC DNA]</scope>
    <source>
        <strain evidence="18 19">DSM 24875</strain>
    </source>
</reference>
<feature type="binding site" evidence="14">
    <location>
        <position position="523"/>
    </location>
    <ligand>
        <name>Mo-bis(molybdopterin guanine dinucleotide)</name>
        <dbReference type="ChEBI" id="CHEBI:60539"/>
    </ligand>
</feature>
<evidence type="ECO:0000256" key="7">
    <source>
        <dbReference type="ARBA" id="ARBA00022764"/>
    </source>
</evidence>
<evidence type="ECO:0000259" key="15">
    <source>
        <dbReference type="Pfam" id="PF00384"/>
    </source>
</evidence>
<dbReference type="CDD" id="cd02769">
    <property type="entry name" value="MopB_DMSOR-BSOR-TMAOR"/>
    <property type="match status" value="1"/>
</dbReference>
<evidence type="ECO:0000256" key="8">
    <source>
        <dbReference type="ARBA" id="ARBA00023002"/>
    </source>
</evidence>
<dbReference type="FunFam" id="2.40.40.20:FF:000009">
    <property type="entry name" value="Biotin sulfoxide reductase 2"/>
    <property type="match status" value="1"/>
</dbReference>
<feature type="binding site" evidence="14">
    <location>
        <position position="780"/>
    </location>
    <ligand>
        <name>Mo-bis(molybdopterin guanine dinucleotide)</name>
        <dbReference type="ChEBI" id="CHEBI:60539"/>
    </ligand>
</feature>
<feature type="binding site" evidence="14">
    <location>
        <position position="368"/>
    </location>
    <ligand>
        <name>Mo-bis(molybdopterin guanine dinucleotide)</name>
        <dbReference type="ChEBI" id="CHEBI:60539"/>
    </ligand>
</feature>
<dbReference type="NCBIfam" id="TIGR00509">
    <property type="entry name" value="bisC_fam"/>
    <property type="match status" value="1"/>
</dbReference>
<dbReference type="Gene3D" id="3.40.50.740">
    <property type="match status" value="1"/>
</dbReference>
<dbReference type="InterPro" id="IPR006311">
    <property type="entry name" value="TAT_signal"/>
</dbReference>
<dbReference type="RefSeq" id="WP_113889258.1">
    <property type="nucleotide sequence ID" value="NZ_QNRK01000010.1"/>
</dbReference>
<evidence type="ECO:0000256" key="13">
    <source>
        <dbReference type="ARBA" id="ARBA00068174"/>
    </source>
</evidence>
<dbReference type="GO" id="GO:0009061">
    <property type="term" value="P:anaerobic respiration"/>
    <property type="evidence" value="ECO:0007669"/>
    <property type="project" value="TreeGrafter"/>
</dbReference>
<dbReference type="InterPro" id="IPR006655">
    <property type="entry name" value="Mopterin_OxRdtase_prok_CS"/>
</dbReference>
<keyword evidence="5 14" id="KW-0479">Metal-binding</keyword>
<keyword evidence="8" id="KW-0560">Oxidoreductase</keyword>
<dbReference type="EC" id="1.8.5.3" evidence="12"/>
<evidence type="ECO:0000256" key="14">
    <source>
        <dbReference type="PIRSR" id="PIRSR606658-1"/>
    </source>
</evidence>
<dbReference type="AlphaFoldDB" id="A0A366FHI9"/>
<dbReference type="SUPFAM" id="SSF53706">
    <property type="entry name" value="Formate dehydrogenase/DMSO reductase, domains 1-3"/>
    <property type="match status" value="1"/>
</dbReference>
<comment type="caution">
    <text evidence="18">The sequence shown here is derived from an EMBL/GenBank/DDBJ whole genome shotgun (WGS) entry which is preliminary data.</text>
</comment>
<organism evidence="18 19">
    <name type="scientific">Roseiarcus fermentans</name>
    <dbReference type="NCBI Taxonomy" id="1473586"/>
    <lineage>
        <taxon>Bacteria</taxon>
        <taxon>Pseudomonadati</taxon>
        <taxon>Pseudomonadota</taxon>
        <taxon>Alphaproteobacteria</taxon>
        <taxon>Hyphomicrobiales</taxon>
        <taxon>Roseiarcaceae</taxon>
        <taxon>Roseiarcus</taxon>
    </lineage>
</organism>
<dbReference type="Gene3D" id="3.90.55.10">
    <property type="entry name" value="Dimethylsulfoxide Reductase, domain 3"/>
    <property type="match status" value="1"/>
</dbReference>
<comment type="catalytic activity">
    <reaction evidence="9">
        <text>trimethylamine + 2 Fe(III)-[cytochrome c] + H2O = trimethylamine N-oxide + 2 Fe(II)-[cytochrome c] + 3 H(+)</text>
        <dbReference type="Rhea" id="RHEA:24236"/>
        <dbReference type="Rhea" id="RHEA-COMP:10350"/>
        <dbReference type="Rhea" id="RHEA-COMP:14399"/>
        <dbReference type="ChEBI" id="CHEBI:15377"/>
        <dbReference type="ChEBI" id="CHEBI:15378"/>
        <dbReference type="ChEBI" id="CHEBI:15724"/>
        <dbReference type="ChEBI" id="CHEBI:29033"/>
        <dbReference type="ChEBI" id="CHEBI:29034"/>
        <dbReference type="ChEBI" id="CHEBI:58389"/>
        <dbReference type="EC" id="1.7.2.3"/>
    </reaction>
</comment>
<dbReference type="InterPro" id="IPR006656">
    <property type="entry name" value="Mopterin_OxRdtase"/>
</dbReference>
<keyword evidence="7" id="KW-0574">Periplasm</keyword>
<feature type="domain" description="Molybdopterin oxidoreductase" evidence="15">
    <location>
        <begin position="96"/>
        <end position="562"/>
    </location>
</feature>
<evidence type="ECO:0000313" key="19">
    <source>
        <dbReference type="Proteomes" id="UP000253529"/>
    </source>
</evidence>
<dbReference type="CDD" id="cd02793">
    <property type="entry name" value="MopB_CT_DMSOR-BSOR-TMAOR"/>
    <property type="match status" value="1"/>
</dbReference>
<feature type="domain" description="Molybdopterin oxidoreductase N-terminal" evidence="17">
    <location>
        <begin position="52"/>
        <end position="92"/>
    </location>
</feature>
<evidence type="ECO:0000256" key="6">
    <source>
        <dbReference type="ARBA" id="ARBA00022729"/>
    </source>
</evidence>
<dbReference type="PANTHER" id="PTHR43742:SF10">
    <property type="entry name" value="TRIMETHYLAMINE-N-OXIDE REDUCTASE 2"/>
    <property type="match status" value="1"/>
</dbReference>
<name>A0A366FHI9_9HYPH</name>
<feature type="domain" description="Molybdopterin dinucleotide-binding" evidence="16">
    <location>
        <begin position="685"/>
        <end position="796"/>
    </location>
</feature>
<dbReference type="Pfam" id="PF18364">
    <property type="entry name" value="Molybdopterin_N"/>
    <property type="match status" value="1"/>
</dbReference>
<feature type="binding site" evidence="14">
    <location>
        <position position="158"/>
    </location>
    <ligand>
        <name>Mo-bis(molybdopterin guanine dinucleotide)</name>
        <dbReference type="ChEBI" id="CHEBI:60539"/>
    </ligand>
</feature>
<dbReference type="NCBIfam" id="NF011682">
    <property type="entry name" value="PRK15102.1"/>
    <property type="match status" value="1"/>
</dbReference>
<evidence type="ECO:0000256" key="11">
    <source>
        <dbReference type="ARBA" id="ARBA00056722"/>
    </source>
</evidence>
<comment type="function">
    <text evidence="11">Catalyzes the reduction of dimethyl sulfoxide (DMSO) and trimethylamine N-oxide (TMAO) to dimethyl sulfide (DMS) and trimethylamine, respectively. The terminal DMSO reductase can also use various sulfoxides and N-oxide compounds as terminal electron acceptor in addition to DMSO and TMAO.</text>
</comment>
<evidence type="ECO:0000259" key="17">
    <source>
        <dbReference type="Pfam" id="PF18364"/>
    </source>
</evidence>
<dbReference type="InterPro" id="IPR006657">
    <property type="entry name" value="MoPterin_dinucl-bd_dom"/>
</dbReference>
<dbReference type="SUPFAM" id="SSF50692">
    <property type="entry name" value="ADC-like"/>
    <property type="match status" value="1"/>
</dbReference>
<keyword evidence="4 14" id="KW-0500">Molybdenum</keyword>
<comment type="cofactor">
    <cofactor evidence="14">
        <name>Mo-bis(molybdopterin guanine dinucleotide)</name>
        <dbReference type="ChEBI" id="CHEBI:60539"/>
    </cofactor>
    <text evidence="14">Binds 1 molybdenum-bis(molybdopterin guanine dinucleotide) (Mo-bis-MGD) cofactor per subunit.</text>
</comment>
<protein>
    <recommendedName>
        <fullName evidence="13">Dimethyl sulfoxide/trimethylamine N-oxide reductase</fullName>
        <ecNumber evidence="3">1.7.2.3</ecNumber>
        <ecNumber evidence="12">1.8.5.3</ecNumber>
    </recommendedName>
</protein>
<dbReference type="GO" id="GO:0030288">
    <property type="term" value="C:outer membrane-bounded periplasmic space"/>
    <property type="evidence" value="ECO:0007669"/>
    <property type="project" value="TreeGrafter"/>
</dbReference>
<dbReference type="Proteomes" id="UP000253529">
    <property type="component" value="Unassembled WGS sequence"/>
</dbReference>
<evidence type="ECO:0000259" key="16">
    <source>
        <dbReference type="Pfam" id="PF01568"/>
    </source>
</evidence>
<comment type="catalytic activity">
    <reaction evidence="10">
        <text>dimethyl sulfide + a menaquinone + H2O = dimethyl sulfoxide + a menaquinol</text>
        <dbReference type="Rhea" id="RHEA:28494"/>
        <dbReference type="Rhea" id="RHEA-COMP:9537"/>
        <dbReference type="Rhea" id="RHEA-COMP:9539"/>
        <dbReference type="ChEBI" id="CHEBI:15377"/>
        <dbReference type="ChEBI" id="CHEBI:16374"/>
        <dbReference type="ChEBI" id="CHEBI:17437"/>
        <dbReference type="ChEBI" id="CHEBI:18151"/>
        <dbReference type="ChEBI" id="CHEBI:28262"/>
        <dbReference type="EC" id="1.8.5.3"/>
    </reaction>
</comment>
<keyword evidence="19" id="KW-1185">Reference proteome</keyword>
<evidence type="ECO:0000256" key="5">
    <source>
        <dbReference type="ARBA" id="ARBA00022723"/>
    </source>
</evidence>
<dbReference type="PANTHER" id="PTHR43742">
    <property type="entry name" value="TRIMETHYLAMINE-N-OXIDE REDUCTASE"/>
    <property type="match status" value="1"/>
</dbReference>
<dbReference type="GO" id="GO:0009055">
    <property type="term" value="F:electron transfer activity"/>
    <property type="evidence" value="ECO:0007669"/>
    <property type="project" value="TreeGrafter"/>
</dbReference>